<dbReference type="AlphaFoldDB" id="A0A654FDJ9"/>
<name>A0A654FDJ9_ARATH</name>
<organism evidence="1 2">
    <name type="scientific">Arabidopsis thaliana</name>
    <name type="common">Mouse-ear cress</name>
    <dbReference type="NCBI Taxonomy" id="3702"/>
    <lineage>
        <taxon>Eukaryota</taxon>
        <taxon>Viridiplantae</taxon>
        <taxon>Streptophyta</taxon>
        <taxon>Embryophyta</taxon>
        <taxon>Tracheophyta</taxon>
        <taxon>Spermatophyta</taxon>
        <taxon>Magnoliopsida</taxon>
        <taxon>eudicotyledons</taxon>
        <taxon>Gunneridae</taxon>
        <taxon>Pentapetalae</taxon>
        <taxon>rosids</taxon>
        <taxon>malvids</taxon>
        <taxon>Brassicales</taxon>
        <taxon>Brassicaceae</taxon>
        <taxon>Camelineae</taxon>
        <taxon>Arabidopsis</taxon>
    </lineage>
</organism>
<dbReference type="EMBL" id="CACRSJ010000106">
    <property type="protein sequence ID" value="VYS58955.1"/>
    <property type="molecule type" value="Genomic_DNA"/>
</dbReference>
<evidence type="ECO:0000313" key="1">
    <source>
        <dbReference type="EMBL" id="VYS58955.1"/>
    </source>
</evidence>
<dbReference type="Proteomes" id="UP000426265">
    <property type="component" value="Unassembled WGS sequence"/>
</dbReference>
<evidence type="ECO:0000313" key="2">
    <source>
        <dbReference type="Proteomes" id="UP000426265"/>
    </source>
</evidence>
<sequence length="111" mass="12186">MNTNFSPPPVFRVTGSGGFLSTGTGTHLRDFLPTVFAACLLSFSRAESDMANLSKAETFLSEFSPQTSEISPEDPDLVLSFIRLSLLRVFECWFYLTTHACLGRVKGSDVV</sequence>
<protein>
    <submittedName>
        <fullName evidence="1">Uncharacterized protein</fullName>
    </submittedName>
</protein>
<proteinExistence type="predicted"/>
<accession>A0A654FDJ9</accession>
<gene>
    <name evidence="1" type="ORF">AN1_LOCUS14399</name>
</gene>
<dbReference type="ExpressionAtlas" id="A0A654FDJ9">
    <property type="expression patterns" value="differential"/>
</dbReference>
<reference evidence="1 2" key="1">
    <citation type="submission" date="2019-11" db="EMBL/GenBank/DDBJ databases">
        <authorList>
            <person name="Jiao W.-B."/>
            <person name="Schneeberger K."/>
        </authorList>
    </citation>
    <scope>NUCLEOTIDE SEQUENCE [LARGE SCALE GENOMIC DNA]</scope>
    <source>
        <strain evidence="2">cv. An-1</strain>
    </source>
</reference>